<dbReference type="GO" id="GO:0009424">
    <property type="term" value="C:bacterial-type flagellum hook"/>
    <property type="evidence" value="ECO:0007669"/>
    <property type="project" value="TreeGrafter"/>
</dbReference>
<comment type="similarity">
    <text evidence="2 4">Belongs to the flagella basal body rod proteins family.</text>
</comment>
<dbReference type="GO" id="GO:0009425">
    <property type="term" value="C:bacterial-type flagellum basal body"/>
    <property type="evidence" value="ECO:0007669"/>
    <property type="project" value="UniProtKB-SubCell"/>
</dbReference>
<comment type="function">
    <text evidence="4">A flexible structure which links the flagellar filament to the drive apparatus in the basal body.</text>
</comment>
<dbReference type="Proteomes" id="UP000199229">
    <property type="component" value="Unassembled WGS sequence"/>
</dbReference>
<dbReference type="InterPro" id="IPR037925">
    <property type="entry name" value="FlgE/F/G-like"/>
</dbReference>
<dbReference type="GO" id="GO:0071978">
    <property type="term" value="P:bacterial-type flagellum-dependent swarming motility"/>
    <property type="evidence" value="ECO:0007669"/>
    <property type="project" value="TreeGrafter"/>
</dbReference>
<gene>
    <name evidence="8" type="ORF">SAMN05192565_10431</name>
</gene>
<sequence length="464" mass="48248">MDIFNALQTAVSGLQAQSYSLNNISGNIANSQTTGFKRVDTNFVDMVGEQPVNQQVSGTVGAFSRLTNNIQGGLLASGVSTNMALSGQGFFTVQTKTGDAVGQPTLSPTPRYTRRGDFQLDSLGYLVNGSGGYLTGQNYDPRTGQSTGSGPINISTASLPAKATSSVTYAANLPQVPKTKNSSGGDSDGSLLLKLHGAAITDYSKISGADQKEFATKTLSGGEITAYSITGAPTTVQLRWAKIANQNGTTPDTWNLYYLSNSKVPDTDDTSTAGVDESAATAWTNVGIDFKFTDGILAPPLDPRINNLTIDGVKVNDSVALNIYKNALTQYSATDGAIRTDTAVQDGYASGSLTSLSVSTEGKIIGTYSNGNSAIVAQAGVAQFKNPNALKADTTGNFSATLASGEPTTGLNGTIVAGGQLEQSNTDVAGEFSKMIVTQQAYSANTRVMSTAQTMMSDLINIIR</sequence>
<evidence type="ECO:0000313" key="8">
    <source>
        <dbReference type="EMBL" id="SFG47868.1"/>
    </source>
</evidence>
<evidence type="ECO:0000259" key="7">
    <source>
        <dbReference type="Pfam" id="PF22692"/>
    </source>
</evidence>
<proteinExistence type="inferred from homology"/>
<dbReference type="RefSeq" id="WP_091969426.1">
    <property type="nucleotide sequence ID" value="NZ_FOPM01000004.1"/>
</dbReference>
<dbReference type="EMBL" id="FOPM01000004">
    <property type="protein sequence ID" value="SFG47868.1"/>
    <property type="molecule type" value="Genomic_DNA"/>
</dbReference>
<dbReference type="Pfam" id="PF00460">
    <property type="entry name" value="Flg_bb_rod"/>
    <property type="match status" value="1"/>
</dbReference>
<evidence type="ECO:0000313" key="9">
    <source>
        <dbReference type="Proteomes" id="UP000199229"/>
    </source>
</evidence>
<evidence type="ECO:0000256" key="4">
    <source>
        <dbReference type="RuleBase" id="RU362116"/>
    </source>
</evidence>
<dbReference type="NCBIfam" id="TIGR03506">
    <property type="entry name" value="FlgEFG_subfam"/>
    <property type="match status" value="1"/>
</dbReference>
<protein>
    <recommendedName>
        <fullName evidence="4">Flagellar hook protein FlgE</fullName>
    </recommendedName>
</protein>
<dbReference type="OrthoDB" id="8372879at2"/>
<accession>A0A1I2S4Z9</accession>
<dbReference type="InterPro" id="IPR020013">
    <property type="entry name" value="Flagellar_FlgE/F/G"/>
</dbReference>
<keyword evidence="8" id="KW-0969">Cilium</keyword>
<dbReference type="PANTHER" id="PTHR30435">
    <property type="entry name" value="FLAGELLAR PROTEIN"/>
    <property type="match status" value="1"/>
</dbReference>
<dbReference type="SUPFAM" id="SSF117143">
    <property type="entry name" value="Flagellar hook protein flgE"/>
    <property type="match status" value="1"/>
</dbReference>
<dbReference type="AlphaFoldDB" id="A0A1I2S4Z9"/>
<feature type="domain" description="Flagellar basal body rod protein N-terminal" evidence="5">
    <location>
        <begin position="7"/>
        <end position="37"/>
    </location>
</feature>
<keyword evidence="8" id="KW-0282">Flagellum</keyword>
<dbReference type="GO" id="GO:0005829">
    <property type="term" value="C:cytosol"/>
    <property type="evidence" value="ECO:0007669"/>
    <property type="project" value="TreeGrafter"/>
</dbReference>
<dbReference type="Pfam" id="PF06429">
    <property type="entry name" value="Flg_bbr_C"/>
    <property type="match status" value="1"/>
</dbReference>
<keyword evidence="9" id="KW-1185">Reference proteome</keyword>
<dbReference type="STRING" id="582675.SAMN05192565_10431"/>
<name>A0A1I2S4Z9_9HYPH</name>
<evidence type="ECO:0000256" key="3">
    <source>
        <dbReference type="ARBA" id="ARBA00023143"/>
    </source>
</evidence>
<evidence type="ECO:0000256" key="1">
    <source>
        <dbReference type="ARBA" id="ARBA00004117"/>
    </source>
</evidence>
<dbReference type="PANTHER" id="PTHR30435:SF1">
    <property type="entry name" value="FLAGELLAR HOOK PROTEIN FLGE"/>
    <property type="match status" value="1"/>
</dbReference>
<dbReference type="InterPro" id="IPR001444">
    <property type="entry name" value="Flag_bb_rod_N"/>
</dbReference>
<keyword evidence="8" id="KW-0966">Cell projection</keyword>
<dbReference type="InterPro" id="IPR010930">
    <property type="entry name" value="Flg_bb/hook_C_dom"/>
</dbReference>
<reference evidence="9" key="1">
    <citation type="submission" date="2016-10" db="EMBL/GenBank/DDBJ databases">
        <authorList>
            <person name="Varghese N."/>
            <person name="Submissions S."/>
        </authorList>
    </citation>
    <scope>NUCLEOTIDE SEQUENCE [LARGE SCALE GENOMIC DNA]</scope>
    <source>
        <strain evidence="9">Gh-105</strain>
    </source>
</reference>
<feature type="domain" description="Flagellar hook protein FlgE/F/G-like D1" evidence="7">
    <location>
        <begin position="84"/>
        <end position="155"/>
    </location>
</feature>
<comment type="subcellular location">
    <subcellularLocation>
        <location evidence="1 4">Bacterial flagellum basal body</location>
    </subcellularLocation>
</comment>
<dbReference type="InterPro" id="IPR053967">
    <property type="entry name" value="LlgE_F_G-like_D1"/>
</dbReference>
<evidence type="ECO:0000256" key="2">
    <source>
        <dbReference type="ARBA" id="ARBA00009677"/>
    </source>
</evidence>
<feature type="domain" description="Flagellar basal-body/hook protein C-terminal" evidence="6">
    <location>
        <begin position="419"/>
        <end position="462"/>
    </location>
</feature>
<keyword evidence="3 4" id="KW-0975">Bacterial flagellum</keyword>
<evidence type="ECO:0000259" key="5">
    <source>
        <dbReference type="Pfam" id="PF00460"/>
    </source>
</evidence>
<organism evidence="8 9">
    <name type="scientific">Methylobacterium gossipiicola</name>
    <dbReference type="NCBI Taxonomy" id="582675"/>
    <lineage>
        <taxon>Bacteria</taxon>
        <taxon>Pseudomonadati</taxon>
        <taxon>Pseudomonadota</taxon>
        <taxon>Alphaproteobacteria</taxon>
        <taxon>Hyphomicrobiales</taxon>
        <taxon>Methylobacteriaceae</taxon>
        <taxon>Methylobacterium</taxon>
    </lineage>
</organism>
<dbReference type="Pfam" id="PF22692">
    <property type="entry name" value="LlgE_F_G_D1"/>
    <property type="match status" value="1"/>
</dbReference>
<evidence type="ECO:0000259" key="6">
    <source>
        <dbReference type="Pfam" id="PF06429"/>
    </source>
</evidence>